<name>A0ACB9D2X8_CICIN</name>
<protein>
    <submittedName>
        <fullName evidence="1">Uncharacterized protein</fullName>
    </submittedName>
</protein>
<sequence length="89" mass="10359">MTQLNCFVNPEIRRVGDILDILCLVKHFDKYPNKKVRTERSLQQGNRRENRDETEKNREISSLVKVVNGIVKAEMKEEEASDLDLGFPL</sequence>
<evidence type="ECO:0000313" key="1">
    <source>
        <dbReference type="EMBL" id="KAI3740818.1"/>
    </source>
</evidence>
<gene>
    <name evidence="1" type="ORF">L2E82_31292</name>
</gene>
<reference evidence="1 2" key="2">
    <citation type="journal article" date="2022" name="Mol. Ecol. Resour.">
        <title>The genomes of chicory, endive, great burdock and yacon provide insights into Asteraceae paleo-polyploidization history and plant inulin production.</title>
        <authorList>
            <person name="Fan W."/>
            <person name="Wang S."/>
            <person name="Wang H."/>
            <person name="Wang A."/>
            <person name="Jiang F."/>
            <person name="Liu H."/>
            <person name="Zhao H."/>
            <person name="Xu D."/>
            <person name="Zhang Y."/>
        </authorList>
    </citation>
    <scope>NUCLEOTIDE SEQUENCE [LARGE SCALE GENOMIC DNA]</scope>
    <source>
        <strain evidence="2">cv. Punajuju</strain>
        <tissue evidence="1">Leaves</tissue>
    </source>
</reference>
<keyword evidence="2" id="KW-1185">Reference proteome</keyword>
<accession>A0ACB9D2X8</accession>
<organism evidence="1 2">
    <name type="scientific">Cichorium intybus</name>
    <name type="common">Chicory</name>
    <dbReference type="NCBI Taxonomy" id="13427"/>
    <lineage>
        <taxon>Eukaryota</taxon>
        <taxon>Viridiplantae</taxon>
        <taxon>Streptophyta</taxon>
        <taxon>Embryophyta</taxon>
        <taxon>Tracheophyta</taxon>
        <taxon>Spermatophyta</taxon>
        <taxon>Magnoliopsida</taxon>
        <taxon>eudicotyledons</taxon>
        <taxon>Gunneridae</taxon>
        <taxon>Pentapetalae</taxon>
        <taxon>asterids</taxon>
        <taxon>campanulids</taxon>
        <taxon>Asterales</taxon>
        <taxon>Asteraceae</taxon>
        <taxon>Cichorioideae</taxon>
        <taxon>Cichorieae</taxon>
        <taxon>Cichoriinae</taxon>
        <taxon>Cichorium</taxon>
    </lineage>
</organism>
<comment type="caution">
    <text evidence="1">The sequence shown here is derived from an EMBL/GenBank/DDBJ whole genome shotgun (WGS) entry which is preliminary data.</text>
</comment>
<reference evidence="2" key="1">
    <citation type="journal article" date="2022" name="Mol. Ecol. Resour.">
        <title>The genomes of chicory, endive, great burdock and yacon provide insights into Asteraceae palaeo-polyploidization history and plant inulin production.</title>
        <authorList>
            <person name="Fan W."/>
            <person name="Wang S."/>
            <person name="Wang H."/>
            <person name="Wang A."/>
            <person name="Jiang F."/>
            <person name="Liu H."/>
            <person name="Zhao H."/>
            <person name="Xu D."/>
            <person name="Zhang Y."/>
        </authorList>
    </citation>
    <scope>NUCLEOTIDE SEQUENCE [LARGE SCALE GENOMIC DNA]</scope>
    <source>
        <strain evidence="2">cv. Punajuju</strain>
    </source>
</reference>
<proteinExistence type="predicted"/>
<dbReference type="Proteomes" id="UP001055811">
    <property type="component" value="Linkage Group LG05"/>
</dbReference>
<dbReference type="EMBL" id="CM042013">
    <property type="protein sequence ID" value="KAI3740818.1"/>
    <property type="molecule type" value="Genomic_DNA"/>
</dbReference>
<evidence type="ECO:0000313" key="2">
    <source>
        <dbReference type="Proteomes" id="UP001055811"/>
    </source>
</evidence>